<dbReference type="Pfam" id="PF10983">
    <property type="entry name" value="DUF2793"/>
    <property type="match status" value="1"/>
</dbReference>
<evidence type="ECO:0008006" key="2">
    <source>
        <dbReference type="Google" id="ProtNLM"/>
    </source>
</evidence>
<dbReference type="AlphaFoldDB" id="A0A3B0TVS1"/>
<gene>
    <name evidence="1" type="ORF">MNBD_ALPHA12-384</name>
</gene>
<dbReference type="InterPro" id="IPR021251">
    <property type="entry name" value="DUF2793"/>
</dbReference>
<dbReference type="EMBL" id="UOEO01000149">
    <property type="protein sequence ID" value="VAW20850.1"/>
    <property type="molecule type" value="Genomic_DNA"/>
</dbReference>
<protein>
    <recommendedName>
        <fullName evidence="2">DUF2793 domain-containing protein</fullName>
    </recommendedName>
</protein>
<accession>A0A3B0TVS1</accession>
<evidence type="ECO:0000313" key="1">
    <source>
        <dbReference type="EMBL" id="VAW20850.1"/>
    </source>
</evidence>
<proteinExistence type="predicted"/>
<name>A0A3B0TVS1_9ZZZZ</name>
<sequence length="401" mass="42823">MANSSNLNLPYIISGQALKHITHNEALRALDAVVQLGVLDQNLVAPPASPAEGNRYIVATAATGAWAGKDNQIAAWQDGAWAFYAPSEGWLCWVANEDQLYAFSGTLWTKVSDSDLQNIPMLGVNATADAANRLTVSAAATLLTNEGAGHQLKINKNAAVDTASVLFQTNWSGRAEFGTTGDDDWHVKVSGDGAAWNEALIADKATGAVRFPAGMEHALSRNPVGLFLFTNGGDGTVSIYRNDVLRGQNPRAAAISAISSDVITLTTADASLFFDDALMNGVSYLRIWNISKSPEESAWVKASPANNQLQVLNSADISGWLSAETVQAGDPTAITPNRVMALDISPMLQNLFGAVFRQKGIICKSGFGPQTGFEPPRVYRRVKLSKGGPYDTEKTYPDLHV</sequence>
<reference evidence="1" key="1">
    <citation type="submission" date="2018-06" db="EMBL/GenBank/DDBJ databases">
        <authorList>
            <person name="Zhirakovskaya E."/>
        </authorList>
    </citation>
    <scope>NUCLEOTIDE SEQUENCE</scope>
</reference>
<organism evidence="1">
    <name type="scientific">hydrothermal vent metagenome</name>
    <dbReference type="NCBI Taxonomy" id="652676"/>
    <lineage>
        <taxon>unclassified sequences</taxon>
        <taxon>metagenomes</taxon>
        <taxon>ecological metagenomes</taxon>
    </lineage>
</organism>